<name>A0A923MTM3_9BURK</name>
<evidence type="ECO:0000313" key="1">
    <source>
        <dbReference type="EMBL" id="MBC5785033.1"/>
    </source>
</evidence>
<gene>
    <name evidence="1" type="ORF">H8N03_18955</name>
</gene>
<protein>
    <submittedName>
        <fullName evidence="1">Uncharacterized protein</fullName>
    </submittedName>
</protein>
<dbReference type="RefSeq" id="WP_187077787.1">
    <property type="nucleotide sequence ID" value="NZ_JACORT010000009.1"/>
</dbReference>
<sequence length="46" mass="5505">MKDMLCRKCGIIPDRIHAKWWQKWIPTAARYYCAGCGRRFVRLFGT</sequence>
<proteinExistence type="predicted"/>
<dbReference type="EMBL" id="JACORT010000009">
    <property type="protein sequence ID" value="MBC5785033.1"/>
    <property type="molecule type" value="Genomic_DNA"/>
</dbReference>
<dbReference type="AlphaFoldDB" id="A0A923MTM3"/>
<organism evidence="1 2">
    <name type="scientific">Ramlibacter cellulosilyticus</name>
    <dbReference type="NCBI Taxonomy" id="2764187"/>
    <lineage>
        <taxon>Bacteria</taxon>
        <taxon>Pseudomonadati</taxon>
        <taxon>Pseudomonadota</taxon>
        <taxon>Betaproteobacteria</taxon>
        <taxon>Burkholderiales</taxon>
        <taxon>Comamonadaceae</taxon>
        <taxon>Ramlibacter</taxon>
    </lineage>
</organism>
<accession>A0A923MTM3</accession>
<reference evidence="1" key="1">
    <citation type="submission" date="2020-08" db="EMBL/GenBank/DDBJ databases">
        <title>Ramlibacter sp. USB13 16S ribosomal RNA gene genome sequencing and assembly.</title>
        <authorList>
            <person name="Kang M."/>
        </authorList>
    </citation>
    <scope>NUCLEOTIDE SEQUENCE</scope>
    <source>
        <strain evidence="1">USB13</strain>
    </source>
</reference>
<keyword evidence="2" id="KW-1185">Reference proteome</keyword>
<evidence type="ECO:0000313" key="2">
    <source>
        <dbReference type="Proteomes" id="UP000608513"/>
    </source>
</evidence>
<comment type="caution">
    <text evidence="1">The sequence shown here is derived from an EMBL/GenBank/DDBJ whole genome shotgun (WGS) entry which is preliminary data.</text>
</comment>
<dbReference type="Proteomes" id="UP000608513">
    <property type="component" value="Unassembled WGS sequence"/>
</dbReference>